<dbReference type="InterPro" id="IPR035919">
    <property type="entry name" value="EAL_sf"/>
</dbReference>
<dbReference type="AlphaFoldDB" id="A0A160TP85"/>
<dbReference type="SMART" id="SM00052">
    <property type="entry name" value="EAL"/>
    <property type="match status" value="1"/>
</dbReference>
<dbReference type="GO" id="GO:0071111">
    <property type="term" value="F:cyclic-guanylate-specific phosphodiesterase activity"/>
    <property type="evidence" value="ECO:0007669"/>
    <property type="project" value="InterPro"/>
</dbReference>
<dbReference type="SUPFAM" id="SSF141868">
    <property type="entry name" value="EAL domain-like"/>
    <property type="match status" value="1"/>
</dbReference>
<dbReference type="PANTHER" id="PTHR33121">
    <property type="entry name" value="CYCLIC DI-GMP PHOSPHODIESTERASE PDEF"/>
    <property type="match status" value="1"/>
</dbReference>
<name>A0A160TP85_9ZZZZ</name>
<organism evidence="2">
    <name type="scientific">hydrothermal vent metagenome</name>
    <dbReference type="NCBI Taxonomy" id="652676"/>
    <lineage>
        <taxon>unclassified sequences</taxon>
        <taxon>metagenomes</taxon>
        <taxon>ecological metagenomes</taxon>
    </lineage>
</organism>
<gene>
    <name evidence="2" type="ORF">MGWOODY_Smn3247</name>
</gene>
<dbReference type="Gene3D" id="3.20.20.450">
    <property type="entry name" value="EAL domain"/>
    <property type="match status" value="1"/>
</dbReference>
<dbReference type="InterPro" id="IPR050706">
    <property type="entry name" value="Cyclic-di-GMP_PDE-like"/>
</dbReference>
<evidence type="ECO:0000259" key="1">
    <source>
        <dbReference type="PROSITE" id="PS50883"/>
    </source>
</evidence>
<accession>A0A160TP85</accession>
<reference evidence="2" key="1">
    <citation type="submission" date="2015-10" db="EMBL/GenBank/DDBJ databases">
        <authorList>
            <person name="Gilbert D.G."/>
        </authorList>
    </citation>
    <scope>NUCLEOTIDE SEQUENCE</scope>
</reference>
<sequence length="228" mass="24254">MSTGAIVGVEALARWDHMLLGTIGADILFAAATRADLEIGLSDHIQRITLERAAAWPAALHGLRLSLNLTAGDIARPGFADLFLDRVDASGFPRSRLTVEIVESGLIEDLGMAATLLATLRSAGVRVAIDDFGTGYSSLAYLKSLPLDYLKIDKKLAQDITGTPRDRVVVRGVIDMARSLGLVVIAEGVETQEQLDLLAKEGCQIYQGFLRSGAISIGALVGLMETPP</sequence>
<dbReference type="InterPro" id="IPR001633">
    <property type="entry name" value="EAL_dom"/>
</dbReference>
<evidence type="ECO:0000313" key="2">
    <source>
        <dbReference type="EMBL" id="CUS46558.1"/>
    </source>
</evidence>
<dbReference type="PANTHER" id="PTHR33121:SF79">
    <property type="entry name" value="CYCLIC DI-GMP PHOSPHODIESTERASE PDED-RELATED"/>
    <property type="match status" value="1"/>
</dbReference>
<dbReference type="EMBL" id="CZQE01000376">
    <property type="protein sequence ID" value="CUS46558.1"/>
    <property type="molecule type" value="Genomic_DNA"/>
</dbReference>
<proteinExistence type="predicted"/>
<feature type="domain" description="EAL" evidence="1">
    <location>
        <begin position="1"/>
        <end position="228"/>
    </location>
</feature>
<dbReference type="PROSITE" id="PS50883">
    <property type="entry name" value="EAL"/>
    <property type="match status" value="1"/>
</dbReference>
<dbReference type="Pfam" id="PF00563">
    <property type="entry name" value="EAL"/>
    <property type="match status" value="1"/>
</dbReference>
<protein>
    <submittedName>
        <fullName evidence="2">Hypothetical signaling protein</fullName>
    </submittedName>
</protein>
<dbReference type="CDD" id="cd01948">
    <property type="entry name" value="EAL"/>
    <property type="match status" value="1"/>
</dbReference>